<feature type="domain" description="Tyr recombinase" evidence="2">
    <location>
        <begin position="1"/>
        <end position="67"/>
    </location>
</feature>
<evidence type="ECO:0000313" key="3">
    <source>
        <dbReference type="EMBL" id="MCC2232834.1"/>
    </source>
</evidence>
<dbReference type="GO" id="GO:0006310">
    <property type="term" value="P:DNA recombination"/>
    <property type="evidence" value="ECO:0007669"/>
    <property type="project" value="UniProtKB-KW"/>
</dbReference>
<dbReference type="EMBL" id="JAJEQR010000110">
    <property type="protein sequence ID" value="MCC2232834.1"/>
    <property type="molecule type" value="Genomic_DNA"/>
</dbReference>
<dbReference type="GO" id="GO:0003677">
    <property type="term" value="F:DNA binding"/>
    <property type="evidence" value="ECO:0007669"/>
    <property type="project" value="InterPro"/>
</dbReference>
<proteinExistence type="predicted"/>
<accession>A0AAE3EDK0</accession>
<gene>
    <name evidence="3" type="ORF">LKD81_17950</name>
</gene>
<evidence type="ECO:0000259" key="2">
    <source>
        <dbReference type="PROSITE" id="PS51898"/>
    </source>
</evidence>
<dbReference type="Proteomes" id="UP001198182">
    <property type="component" value="Unassembled WGS sequence"/>
</dbReference>
<protein>
    <submittedName>
        <fullName evidence="3">Tyrosine-type recombinase/integrase</fullName>
    </submittedName>
</protein>
<dbReference type="InterPro" id="IPR013762">
    <property type="entry name" value="Integrase-like_cat_sf"/>
</dbReference>
<comment type="caution">
    <text evidence="3">The sequence shown here is derived from an EMBL/GenBank/DDBJ whole genome shotgun (WGS) entry which is preliminary data.</text>
</comment>
<dbReference type="RefSeq" id="WP_331466191.1">
    <property type="nucleotide sequence ID" value="NZ_JBBNHI010000186.1"/>
</dbReference>
<dbReference type="InterPro" id="IPR011010">
    <property type="entry name" value="DNA_brk_join_enz"/>
</dbReference>
<dbReference type="PROSITE" id="PS51898">
    <property type="entry name" value="TYR_RECOMBINASE"/>
    <property type="match status" value="1"/>
</dbReference>
<organism evidence="3 4">
    <name type="scientific">Hominifimenecus microfluidus</name>
    <dbReference type="NCBI Taxonomy" id="2885348"/>
    <lineage>
        <taxon>Bacteria</taxon>
        <taxon>Bacillati</taxon>
        <taxon>Bacillota</taxon>
        <taxon>Clostridia</taxon>
        <taxon>Lachnospirales</taxon>
        <taxon>Lachnospiraceae</taxon>
        <taxon>Hominifimenecus</taxon>
    </lineage>
</organism>
<dbReference type="Pfam" id="PF00589">
    <property type="entry name" value="Phage_integrase"/>
    <property type="match status" value="1"/>
</dbReference>
<name>A0AAE3EDK0_9FIRM</name>
<dbReference type="SUPFAM" id="SSF56349">
    <property type="entry name" value="DNA breaking-rejoining enzymes"/>
    <property type="match status" value="1"/>
</dbReference>
<keyword evidence="1" id="KW-0233">DNA recombination</keyword>
<reference evidence="3" key="1">
    <citation type="submission" date="2021-10" db="EMBL/GenBank/DDBJ databases">
        <title>Anaerobic single-cell dispensing facilitates the cultivation of human gut bacteria.</title>
        <authorList>
            <person name="Afrizal A."/>
        </authorList>
    </citation>
    <scope>NUCLEOTIDE SEQUENCE</scope>
    <source>
        <strain evidence="3">CLA-AA-H215</strain>
    </source>
</reference>
<dbReference type="AlphaFoldDB" id="A0AAE3EDK0"/>
<dbReference type="InterPro" id="IPR002104">
    <property type="entry name" value="Integrase_catalytic"/>
</dbReference>
<sequence>MAKHNRIYKEQLPKITPHVCRHTYCSNMAKSGMNPKTLQYIMGHSDIGVTLNTYTHIGFEDAQEELQRVANAE</sequence>
<evidence type="ECO:0000256" key="1">
    <source>
        <dbReference type="ARBA" id="ARBA00023172"/>
    </source>
</evidence>
<dbReference type="Gene3D" id="1.10.443.10">
    <property type="entry name" value="Intergrase catalytic core"/>
    <property type="match status" value="1"/>
</dbReference>
<evidence type="ECO:0000313" key="4">
    <source>
        <dbReference type="Proteomes" id="UP001198182"/>
    </source>
</evidence>
<keyword evidence="4" id="KW-1185">Reference proteome</keyword>
<dbReference type="GO" id="GO:0015074">
    <property type="term" value="P:DNA integration"/>
    <property type="evidence" value="ECO:0007669"/>
    <property type="project" value="InterPro"/>
</dbReference>